<reference evidence="2 3" key="1">
    <citation type="submission" date="2024-07" db="EMBL/GenBank/DDBJ databases">
        <title>Uliginosibacterium flavum JJ3220;KACC:17644.</title>
        <authorList>
            <person name="Kim M.K."/>
        </authorList>
    </citation>
    <scope>NUCLEOTIDE SEQUENCE [LARGE SCALE GENOMIC DNA]</scope>
    <source>
        <strain evidence="2 3">KACC:17644</strain>
    </source>
</reference>
<evidence type="ECO:0000313" key="2">
    <source>
        <dbReference type="EMBL" id="MET7014324.1"/>
    </source>
</evidence>
<dbReference type="PANTHER" id="PTHR32063:SF16">
    <property type="entry name" value="CATION EFFLUX SYSTEM (ACRB_ACRD_ACRF FAMILY)"/>
    <property type="match status" value="1"/>
</dbReference>
<keyword evidence="3" id="KW-1185">Reference proteome</keyword>
<organism evidence="2 3">
    <name type="scientific">Uliginosibacterium flavum</name>
    <dbReference type="NCBI Taxonomy" id="1396831"/>
    <lineage>
        <taxon>Bacteria</taxon>
        <taxon>Pseudomonadati</taxon>
        <taxon>Pseudomonadota</taxon>
        <taxon>Betaproteobacteria</taxon>
        <taxon>Rhodocyclales</taxon>
        <taxon>Zoogloeaceae</taxon>
        <taxon>Uliginosibacterium</taxon>
    </lineage>
</organism>
<feature type="transmembrane region" description="Helical" evidence="1">
    <location>
        <begin position="406"/>
        <end position="426"/>
    </location>
</feature>
<keyword evidence="1" id="KW-0812">Transmembrane</keyword>
<dbReference type="SUPFAM" id="SSF82866">
    <property type="entry name" value="Multidrug efflux transporter AcrB transmembrane domain"/>
    <property type="match status" value="2"/>
</dbReference>
<feature type="transmembrane region" description="Helical" evidence="1">
    <location>
        <begin position="1041"/>
        <end position="1063"/>
    </location>
</feature>
<dbReference type="Gene3D" id="3.30.70.1320">
    <property type="entry name" value="Multidrug efflux transporter AcrB pore domain like"/>
    <property type="match status" value="1"/>
</dbReference>
<dbReference type="EMBL" id="JBEWZI010000008">
    <property type="protein sequence ID" value="MET7014324.1"/>
    <property type="molecule type" value="Genomic_DNA"/>
</dbReference>
<protein>
    <submittedName>
        <fullName evidence="2">Efflux RND transporter permease subunit</fullName>
    </submittedName>
</protein>
<dbReference type="PRINTS" id="PR00702">
    <property type="entry name" value="ACRIFLAVINRP"/>
</dbReference>
<dbReference type="InterPro" id="IPR027463">
    <property type="entry name" value="AcrB_DN_DC_subdom"/>
</dbReference>
<evidence type="ECO:0000256" key="1">
    <source>
        <dbReference type="SAM" id="Phobius"/>
    </source>
</evidence>
<evidence type="ECO:0000313" key="3">
    <source>
        <dbReference type="Proteomes" id="UP001549691"/>
    </source>
</evidence>
<dbReference type="InterPro" id="IPR001036">
    <property type="entry name" value="Acrflvin-R"/>
</dbReference>
<feature type="transmembrane region" description="Helical" evidence="1">
    <location>
        <begin position="457"/>
        <end position="478"/>
    </location>
</feature>
<dbReference type="PANTHER" id="PTHR32063">
    <property type="match status" value="1"/>
</dbReference>
<accession>A0ABV2TK83</accession>
<dbReference type="Gene3D" id="3.30.2090.10">
    <property type="entry name" value="Multidrug efflux transporter AcrB TolC docking domain, DN and DC subdomains"/>
    <property type="match status" value="2"/>
</dbReference>
<keyword evidence="1" id="KW-1133">Transmembrane helix</keyword>
<sequence length="1073" mass="115475">MNPKTTLGISGRITALFQDNAITPLLALVLFLLGVFAVGVTPREEEPQIDVTMANVLVAFPGASVGDVESMIATPAEQVLSRMPGVEHVMSVSQPGQAIITVQFKVGVPRSEALVRLHDTLQSNRDWLPRNLGAQEPVVKPSGIDDVPVLGLTLFSRDEKISAFDLERVAHALEVELKRVPGSRDIRTIGGPGQAVNVYMDADRMRRAGVSVGQIQAALNLRNAGGPSGALVEANRRLVVETTSFLQSAQDVAEVVLTVRAGKPVFLGDVARVEAGAPQAERYVWHGVVEQGKATEYPAVTLQVTKKPGENAVDVTDRLLARVEALRNTVLPASVEVTVTRNYGETANDKSQKLIQKLLFATLSVVVLVWLALGRREAVIVGVAVILTLAATLFASWAWGFTLNRVSLFALIFSIGILVDDAIVVVENIHRHRLLDPHASFFELMPRAVDEVGSPTILATLTVIAALLPMAFVTGLMGPYMAPIPINASLGMLISLAVAFVVTPWLAGKLMAHVAHASPENGSQPASRLHVLAERLFTPFFDPRRGARNRLLLWLGVLALILISLALPVGKLVILKMLPFDNKSEFQVMVELPAGTPLERTAAVTRELAAQIATLPEVTRYQAYVGTASPITFNGLVRQYALRTQPEQADIQIELVDKHHRSRQSHAIAQAIRPALEEIAKRAGAKIKVVEVPPGPPVMAPIVAEVYGPDAAGRLSVARRIEATFASTAGITAVDGSAIADTPKLRLHVDVRRAASLGVSQAQIAETLGTALGGLDVTYLRDGQAKYPVPVRLRLAPEQQARIEDALRLSVSSATGAQVPLSEVLRVEQGLLDQPIYHKDLLPVSYVVGDAGGTIDSPLYGMFALREKLFNHALPEGGELAEWWIHQPDDPYRGYAVKWDGEWQITFDTFRDMGTAYAVGLILIYLLVVAQFRSYLVPLIIMAPIPLTIIGVMPGHAIMGAQYTATSMIGMIALAGIIVRNSILLVDFIQLQVGEGTGFDAAVINAVAARAKPIVLTALAAMLGALFILDDPIFNGLAVSLLFGIAVSTLLTLVVIPLLYYVAYRPKTQAPNL</sequence>
<dbReference type="SUPFAM" id="SSF82714">
    <property type="entry name" value="Multidrug efflux transporter AcrB TolC docking domain, DN and DC subdomains"/>
    <property type="match status" value="2"/>
</dbReference>
<dbReference type="Proteomes" id="UP001549691">
    <property type="component" value="Unassembled WGS sequence"/>
</dbReference>
<comment type="caution">
    <text evidence="2">The sequence shown here is derived from an EMBL/GenBank/DDBJ whole genome shotgun (WGS) entry which is preliminary data.</text>
</comment>
<dbReference type="SUPFAM" id="SSF82693">
    <property type="entry name" value="Multidrug efflux transporter AcrB pore domain, PN1, PN2, PC1 and PC2 subdomains"/>
    <property type="match status" value="3"/>
</dbReference>
<name>A0ABV2TK83_9RHOO</name>
<feature type="transmembrane region" description="Helical" evidence="1">
    <location>
        <begin position="965"/>
        <end position="986"/>
    </location>
</feature>
<feature type="transmembrane region" description="Helical" evidence="1">
    <location>
        <begin position="551"/>
        <end position="574"/>
    </location>
</feature>
<feature type="transmembrane region" description="Helical" evidence="1">
    <location>
        <begin position="484"/>
        <end position="507"/>
    </location>
</feature>
<keyword evidence="1" id="KW-0472">Membrane</keyword>
<dbReference type="Gene3D" id="3.30.70.1440">
    <property type="entry name" value="Multidrug efflux transporter AcrB pore domain"/>
    <property type="match status" value="1"/>
</dbReference>
<feature type="transmembrane region" description="Helical" evidence="1">
    <location>
        <begin position="1007"/>
        <end position="1029"/>
    </location>
</feature>
<feature type="transmembrane region" description="Helical" evidence="1">
    <location>
        <begin position="380"/>
        <end position="400"/>
    </location>
</feature>
<feature type="transmembrane region" description="Helical" evidence="1">
    <location>
        <begin position="914"/>
        <end position="932"/>
    </location>
</feature>
<gene>
    <name evidence="2" type="ORF">ABXR19_09000</name>
</gene>
<feature type="transmembrane region" description="Helical" evidence="1">
    <location>
        <begin position="354"/>
        <end position="373"/>
    </location>
</feature>
<dbReference type="Pfam" id="PF00873">
    <property type="entry name" value="ACR_tran"/>
    <property type="match status" value="1"/>
</dbReference>
<feature type="transmembrane region" description="Helical" evidence="1">
    <location>
        <begin position="21"/>
        <end position="40"/>
    </location>
</feature>
<dbReference type="RefSeq" id="WP_354600786.1">
    <property type="nucleotide sequence ID" value="NZ_JBEWZI010000008.1"/>
</dbReference>
<feature type="transmembrane region" description="Helical" evidence="1">
    <location>
        <begin position="939"/>
        <end position="959"/>
    </location>
</feature>
<dbReference type="Gene3D" id="1.20.1640.10">
    <property type="entry name" value="Multidrug efflux transporter AcrB transmembrane domain"/>
    <property type="match status" value="2"/>
</dbReference>
<dbReference type="Gene3D" id="3.30.70.1430">
    <property type="entry name" value="Multidrug efflux transporter AcrB pore domain"/>
    <property type="match status" value="2"/>
</dbReference>
<proteinExistence type="predicted"/>